<keyword evidence="2" id="KW-1185">Reference proteome</keyword>
<reference evidence="1" key="2">
    <citation type="submission" date="2022-04" db="EMBL/GenBank/DDBJ databases">
        <title>Complete Genome Sequence of Flavobacterium sediminilitoris YSM-43, Isolated from a Tidal Sediment.</title>
        <authorList>
            <person name="Lee P.A."/>
        </authorList>
    </citation>
    <scope>NUCLEOTIDE SEQUENCE</scope>
    <source>
        <strain evidence="1">YSM-43</strain>
    </source>
</reference>
<protein>
    <recommendedName>
        <fullName evidence="3">Methyltransferase</fullName>
    </recommendedName>
</protein>
<evidence type="ECO:0008006" key="3">
    <source>
        <dbReference type="Google" id="ProtNLM"/>
    </source>
</evidence>
<dbReference type="EMBL" id="CP090145">
    <property type="protein sequence ID" value="UOX34021.1"/>
    <property type="molecule type" value="Genomic_DNA"/>
</dbReference>
<name>A0ABY4HP52_9FLAO</name>
<proteinExistence type="predicted"/>
<reference evidence="1" key="1">
    <citation type="submission" date="2021-12" db="EMBL/GenBank/DDBJ databases">
        <authorList>
            <person name="Cha I.-T."/>
            <person name="Lee K.-E."/>
            <person name="Park S.-J."/>
        </authorList>
    </citation>
    <scope>NUCLEOTIDE SEQUENCE</scope>
    <source>
        <strain evidence="1">YSM-43</strain>
    </source>
</reference>
<gene>
    <name evidence="1" type="ORF">LXD69_00565</name>
</gene>
<evidence type="ECO:0000313" key="1">
    <source>
        <dbReference type="EMBL" id="UOX34021.1"/>
    </source>
</evidence>
<dbReference type="RefSeq" id="WP_246916624.1">
    <property type="nucleotide sequence ID" value="NZ_CP090145.1"/>
</dbReference>
<dbReference type="Gene3D" id="3.40.50.150">
    <property type="entry name" value="Vaccinia Virus protein VP39"/>
    <property type="match status" value="1"/>
</dbReference>
<dbReference type="InterPro" id="IPR029063">
    <property type="entry name" value="SAM-dependent_MTases_sf"/>
</dbReference>
<organism evidence="1 2">
    <name type="scientific">Flavobacterium sediminilitoris</name>
    <dbReference type="NCBI Taxonomy" id="2024526"/>
    <lineage>
        <taxon>Bacteria</taxon>
        <taxon>Pseudomonadati</taxon>
        <taxon>Bacteroidota</taxon>
        <taxon>Flavobacteriia</taxon>
        <taxon>Flavobacteriales</taxon>
        <taxon>Flavobacteriaceae</taxon>
        <taxon>Flavobacterium</taxon>
    </lineage>
</organism>
<evidence type="ECO:0000313" key="2">
    <source>
        <dbReference type="Proteomes" id="UP000830454"/>
    </source>
</evidence>
<accession>A0ABY4HP52</accession>
<sequence>MIRKLIKKIKKLFVKNNESLLISKEIEWAHYYHDSIRGIDFIEKLNLNVGRWAGNYTFFYLLNRILKEYKPNSIIEFGLGESSKFISKYIENELKETQHLIIEQSLEWKKIFLERFNLSENSKVDICEVTQNNIKGFNVNSYSNIEKYCNQKFDLYIVDGPFGSIKYSRYDIVKMVKNFDVRDEFIIIMDDYDRKGEKETTVDLLELFKEKKIPVHISVYEGKKSVAIISTNKYKYTSSM</sequence>
<dbReference type="Proteomes" id="UP000830454">
    <property type="component" value="Chromosome"/>
</dbReference>